<keyword evidence="2" id="KW-1185">Reference proteome</keyword>
<evidence type="ECO:0000313" key="1">
    <source>
        <dbReference type="EMBL" id="CAL1353648.1"/>
    </source>
</evidence>
<sequence length="95" mass="10513">MKRYRRQRPTAVNGGRRKKILSHVTGVLGAPKGFVLFYHDHAANAGILFPGLNVYPTQSPAILPSPCGHYGKHELWLQSSDWKRGTVEASMASAR</sequence>
<gene>
    <name evidence="1" type="ORF">LTRI10_LOCUS1534</name>
</gene>
<dbReference type="Proteomes" id="UP001497516">
    <property type="component" value="Chromosome 1"/>
</dbReference>
<accession>A0AAV2CCP7</accession>
<name>A0AAV2CCP7_9ROSI</name>
<proteinExistence type="predicted"/>
<dbReference type="EMBL" id="OZ034813">
    <property type="protein sequence ID" value="CAL1353648.1"/>
    <property type="molecule type" value="Genomic_DNA"/>
</dbReference>
<protein>
    <submittedName>
        <fullName evidence="1">Uncharacterized protein</fullName>
    </submittedName>
</protein>
<reference evidence="1 2" key="1">
    <citation type="submission" date="2024-04" db="EMBL/GenBank/DDBJ databases">
        <authorList>
            <person name="Fracassetti M."/>
        </authorList>
    </citation>
    <scope>NUCLEOTIDE SEQUENCE [LARGE SCALE GENOMIC DNA]</scope>
</reference>
<dbReference type="AlphaFoldDB" id="A0AAV2CCP7"/>
<evidence type="ECO:0000313" key="2">
    <source>
        <dbReference type="Proteomes" id="UP001497516"/>
    </source>
</evidence>
<organism evidence="1 2">
    <name type="scientific">Linum trigynum</name>
    <dbReference type="NCBI Taxonomy" id="586398"/>
    <lineage>
        <taxon>Eukaryota</taxon>
        <taxon>Viridiplantae</taxon>
        <taxon>Streptophyta</taxon>
        <taxon>Embryophyta</taxon>
        <taxon>Tracheophyta</taxon>
        <taxon>Spermatophyta</taxon>
        <taxon>Magnoliopsida</taxon>
        <taxon>eudicotyledons</taxon>
        <taxon>Gunneridae</taxon>
        <taxon>Pentapetalae</taxon>
        <taxon>rosids</taxon>
        <taxon>fabids</taxon>
        <taxon>Malpighiales</taxon>
        <taxon>Linaceae</taxon>
        <taxon>Linum</taxon>
    </lineage>
</organism>